<evidence type="ECO:0000313" key="1">
    <source>
        <dbReference type="EMBL" id="QBK92321.1"/>
    </source>
</evidence>
<gene>
    <name evidence="1" type="ORF">LCPAC304_06680</name>
</gene>
<accession>A0A481ZCC5</accession>
<dbReference type="EMBL" id="MK500573">
    <property type="protein sequence ID" value="QBK92321.1"/>
    <property type="molecule type" value="Genomic_DNA"/>
</dbReference>
<reference evidence="1" key="1">
    <citation type="journal article" date="2019" name="MBio">
        <title>Virus Genomes from Deep Sea Sediments Expand the Ocean Megavirome and Support Independent Origins of Viral Gigantism.</title>
        <authorList>
            <person name="Backstrom D."/>
            <person name="Yutin N."/>
            <person name="Jorgensen S.L."/>
            <person name="Dharamshi J."/>
            <person name="Homa F."/>
            <person name="Zaremba-Niedwiedzka K."/>
            <person name="Spang A."/>
            <person name="Wolf Y.I."/>
            <person name="Koonin E.V."/>
            <person name="Ettema T.J."/>
        </authorList>
    </citation>
    <scope>NUCLEOTIDE SEQUENCE</scope>
</reference>
<proteinExistence type="predicted"/>
<sequence length="112" mass="11810">MIVNGQVHATTAYASDGPQRTVKTDFSGAALSLPVPAADNGNFSGVILHVSAVPDGGKTLIVRSRLKFSSQDIAQIGSNATLIATNEDIPPSTRVCYQVWIKVSYDVAPCFC</sequence>
<organism evidence="1">
    <name type="scientific">Pithovirus LCPAC304</name>
    <dbReference type="NCBI Taxonomy" id="2506594"/>
    <lineage>
        <taxon>Viruses</taxon>
        <taxon>Pithoviruses</taxon>
    </lineage>
</organism>
<protein>
    <submittedName>
        <fullName evidence="1">Uncharacterized protein</fullName>
    </submittedName>
</protein>
<name>A0A481ZCC5_9VIRU</name>